<dbReference type="SFLD" id="SFLDG01067">
    <property type="entry name" value="SPASM/twitch_domain_containing"/>
    <property type="match status" value="1"/>
</dbReference>
<keyword evidence="5" id="KW-0411">Iron-sulfur</keyword>
<comment type="cofactor">
    <cofactor evidence="1">
        <name>[4Fe-4S] cluster</name>
        <dbReference type="ChEBI" id="CHEBI:49883"/>
    </cofactor>
</comment>
<organism evidence="7 8">
    <name type="scientific">Bradyrhizobium yuanmingense</name>
    <dbReference type="NCBI Taxonomy" id="108015"/>
    <lineage>
        <taxon>Bacteria</taxon>
        <taxon>Pseudomonadati</taxon>
        <taxon>Pseudomonadota</taxon>
        <taxon>Alphaproteobacteria</taxon>
        <taxon>Hyphomicrobiales</taxon>
        <taxon>Nitrobacteraceae</taxon>
        <taxon>Bradyrhizobium</taxon>
    </lineage>
</organism>
<dbReference type="PROSITE" id="PS51918">
    <property type="entry name" value="RADICAL_SAM"/>
    <property type="match status" value="1"/>
</dbReference>
<evidence type="ECO:0000256" key="1">
    <source>
        <dbReference type="ARBA" id="ARBA00001966"/>
    </source>
</evidence>
<gene>
    <name evidence="7" type="ORF">GA0061099_103111</name>
</gene>
<dbReference type="PANTHER" id="PTHR43273">
    <property type="entry name" value="ANAEROBIC SULFATASE-MATURATING ENZYME HOMOLOG ASLB-RELATED"/>
    <property type="match status" value="1"/>
</dbReference>
<evidence type="ECO:0000313" key="7">
    <source>
        <dbReference type="EMBL" id="SCB52351.1"/>
    </source>
</evidence>
<evidence type="ECO:0000256" key="3">
    <source>
        <dbReference type="ARBA" id="ARBA00022723"/>
    </source>
</evidence>
<name>A0A1C3XJ91_9BRAD</name>
<dbReference type="CDD" id="cd01335">
    <property type="entry name" value="Radical_SAM"/>
    <property type="match status" value="1"/>
</dbReference>
<dbReference type="InterPro" id="IPR007197">
    <property type="entry name" value="rSAM"/>
</dbReference>
<dbReference type="GO" id="GO:0046872">
    <property type="term" value="F:metal ion binding"/>
    <property type="evidence" value="ECO:0007669"/>
    <property type="project" value="UniProtKB-KW"/>
</dbReference>
<feature type="domain" description="Radical SAM core" evidence="6">
    <location>
        <begin position="30"/>
        <end position="259"/>
    </location>
</feature>
<protein>
    <recommendedName>
        <fullName evidence="6">Radical SAM core domain-containing protein</fullName>
    </recommendedName>
</protein>
<dbReference type="EMBL" id="FMAE01000031">
    <property type="protein sequence ID" value="SCB52351.1"/>
    <property type="molecule type" value="Genomic_DNA"/>
</dbReference>
<dbReference type="NCBIfam" id="TIGR04085">
    <property type="entry name" value="rSAM_more_4Fe4S"/>
    <property type="match status" value="1"/>
</dbReference>
<dbReference type="InterPro" id="IPR023867">
    <property type="entry name" value="Sulphatase_maturase_rSAM"/>
</dbReference>
<proteinExistence type="predicted"/>
<evidence type="ECO:0000259" key="6">
    <source>
        <dbReference type="PROSITE" id="PS51918"/>
    </source>
</evidence>
<reference evidence="7 8" key="1">
    <citation type="submission" date="2016-08" db="EMBL/GenBank/DDBJ databases">
        <authorList>
            <person name="Seilhamer J.J."/>
        </authorList>
    </citation>
    <scope>NUCLEOTIDE SEQUENCE [LARGE SCALE GENOMIC DNA]</scope>
    <source>
        <strain evidence="7 8">CCBAU 10071</strain>
    </source>
</reference>
<dbReference type="PANTHER" id="PTHR43273:SF8">
    <property type="entry name" value="RADICAL SAM DOMAIN PROTEIN"/>
    <property type="match status" value="1"/>
</dbReference>
<dbReference type="InterPro" id="IPR023885">
    <property type="entry name" value="4Fe4S-binding_SPASM_dom"/>
</dbReference>
<dbReference type="SFLD" id="SFLDG01386">
    <property type="entry name" value="main_SPASM_domain-containing"/>
    <property type="match status" value="1"/>
</dbReference>
<dbReference type="GO" id="GO:0051536">
    <property type="term" value="F:iron-sulfur cluster binding"/>
    <property type="evidence" value="ECO:0007669"/>
    <property type="project" value="UniProtKB-KW"/>
</dbReference>
<keyword evidence="3" id="KW-0479">Metal-binding</keyword>
<evidence type="ECO:0000313" key="8">
    <source>
        <dbReference type="Proteomes" id="UP000183174"/>
    </source>
</evidence>
<evidence type="ECO:0000256" key="2">
    <source>
        <dbReference type="ARBA" id="ARBA00022691"/>
    </source>
</evidence>
<dbReference type="SFLD" id="SFLDS00029">
    <property type="entry name" value="Radical_SAM"/>
    <property type="match status" value="1"/>
</dbReference>
<dbReference type="AlphaFoldDB" id="A0A1C3XJ91"/>
<dbReference type="SUPFAM" id="SSF102114">
    <property type="entry name" value="Radical SAM enzymes"/>
    <property type="match status" value="1"/>
</dbReference>
<keyword evidence="2" id="KW-0949">S-adenosyl-L-methionine</keyword>
<dbReference type="Proteomes" id="UP000183174">
    <property type="component" value="Unassembled WGS sequence"/>
</dbReference>
<keyword evidence="4" id="KW-0408">Iron</keyword>
<dbReference type="Pfam" id="PF04055">
    <property type="entry name" value="Radical_SAM"/>
    <property type="match status" value="1"/>
</dbReference>
<accession>A0A1C3XJ91</accession>
<dbReference type="SFLD" id="SFLDG01384">
    <property type="entry name" value="thioether_bond_formation_requi"/>
    <property type="match status" value="1"/>
</dbReference>
<evidence type="ECO:0000256" key="5">
    <source>
        <dbReference type="ARBA" id="ARBA00023014"/>
    </source>
</evidence>
<dbReference type="Gene3D" id="3.20.20.70">
    <property type="entry name" value="Aldolase class I"/>
    <property type="match status" value="1"/>
</dbReference>
<evidence type="ECO:0000256" key="4">
    <source>
        <dbReference type="ARBA" id="ARBA00023004"/>
    </source>
</evidence>
<sequence length="406" mass="43853">MAVVSGTMDRALVRFGLSAPAYVADDGPTSYATRALSLAVSQKCNLGCTYCYADGGSFGEQPRNMPLDVALKAVDGFLRESQRGQYYTLAFLGGEPLVNREVLRSAVLRAREWARLNGSIVSFSLTTNGTLVTPDDAAFLSHYGFAVTVSLDGIGAAHDQQRPFKGGRGSFDHIIGRLGPLIASNAEVTARVTVTPRNIQLRQTLDGLLDFGFAGVGFSPMLRSPRGSNEMLSDDLARFLEEMLMCGEVCEKRLAAGDDYGFLNLLTAQEIHRGTHRPYPCGAGAGYVAASADGSLYACHRFVGDEKGGMGSIDLGVDSHKQSSWLHARHVHRQEPCGSCWARYLCGGGCHHEVLGRGRVACDFIRDWLTYCLEAYVRLLKTRPNLFQLPPIDPAGAFAMSDSAAP</sequence>
<dbReference type="InterPro" id="IPR013785">
    <property type="entry name" value="Aldolase_TIM"/>
</dbReference>
<dbReference type="InterPro" id="IPR058240">
    <property type="entry name" value="rSAM_sf"/>
</dbReference>
<dbReference type="GO" id="GO:0016491">
    <property type="term" value="F:oxidoreductase activity"/>
    <property type="evidence" value="ECO:0007669"/>
    <property type="project" value="InterPro"/>
</dbReference>